<protein>
    <submittedName>
        <fullName evidence="1">Cation efflux family-domain-containing protein</fullName>
    </submittedName>
</protein>
<reference evidence="1" key="1">
    <citation type="journal article" date="2021" name="Environ. Microbiol.">
        <title>Gene family expansions and transcriptome signatures uncover fungal adaptations to wood decay.</title>
        <authorList>
            <person name="Hage H."/>
            <person name="Miyauchi S."/>
            <person name="Viragh M."/>
            <person name="Drula E."/>
            <person name="Min B."/>
            <person name="Chaduli D."/>
            <person name="Navarro D."/>
            <person name="Favel A."/>
            <person name="Norest M."/>
            <person name="Lesage-Meessen L."/>
            <person name="Balint B."/>
            <person name="Merenyi Z."/>
            <person name="de Eugenio L."/>
            <person name="Morin E."/>
            <person name="Martinez A.T."/>
            <person name="Baldrian P."/>
            <person name="Stursova M."/>
            <person name="Martinez M.J."/>
            <person name="Novotny C."/>
            <person name="Magnuson J.K."/>
            <person name="Spatafora J.W."/>
            <person name="Maurice S."/>
            <person name="Pangilinan J."/>
            <person name="Andreopoulos W."/>
            <person name="LaButti K."/>
            <person name="Hundley H."/>
            <person name="Na H."/>
            <person name="Kuo A."/>
            <person name="Barry K."/>
            <person name="Lipzen A."/>
            <person name="Henrissat B."/>
            <person name="Riley R."/>
            <person name="Ahrendt S."/>
            <person name="Nagy L.G."/>
            <person name="Grigoriev I.V."/>
            <person name="Martin F."/>
            <person name="Rosso M.N."/>
        </authorList>
    </citation>
    <scope>NUCLEOTIDE SEQUENCE</scope>
    <source>
        <strain evidence="1">CBS 384.51</strain>
    </source>
</reference>
<evidence type="ECO:0000313" key="1">
    <source>
        <dbReference type="EMBL" id="KAI0093379.1"/>
    </source>
</evidence>
<evidence type="ECO:0000313" key="2">
    <source>
        <dbReference type="Proteomes" id="UP001055072"/>
    </source>
</evidence>
<organism evidence="1 2">
    <name type="scientific">Irpex rosettiformis</name>
    <dbReference type="NCBI Taxonomy" id="378272"/>
    <lineage>
        <taxon>Eukaryota</taxon>
        <taxon>Fungi</taxon>
        <taxon>Dikarya</taxon>
        <taxon>Basidiomycota</taxon>
        <taxon>Agaricomycotina</taxon>
        <taxon>Agaricomycetes</taxon>
        <taxon>Polyporales</taxon>
        <taxon>Irpicaceae</taxon>
        <taxon>Irpex</taxon>
    </lineage>
</organism>
<comment type="caution">
    <text evidence="1">The sequence shown here is derived from an EMBL/GenBank/DDBJ whole genome shotgun (WGS) entry which is preliminary data.</text>
</comment>
<dbReference type="EMBL" id="MU274902">
    <property type="protein sequence ID" value="KAI0093379.1"/>
    <property type="molecule type" value="Genomic_DNA"/>
</dbReference>
<accession>A0ACB8UGG4</accession>
<proteinExistence type="predicted"/>
<dbReference type="Proteomes" id="UP001055072">
    <property type="component" value="Unassembled WGS sequence"/>
</dbReference>
<sequence length="432" mass="46509">MASLTSRRPHTTSTKGKEPERPTEVDHHKREQDHDHDHNHEHNHDDGHEHSHSHSHSHSVLSSFGHAHTHGEGGHGDADQVVAALTGKGARITLIGLASNVGLTVSKGAAGWYMNSASLLADAGHTAGDLIGDLITLFCWKLSRRSPTEKYPYGFGKFEVIGTAAVSLLLTGGALGLGLHSLSLLIHSLQHTAATLPAGALQEILVNVTQAAQHVSAAGLEHVHVHTHEHALDPNAAWFAAIGVLAKEWLFRATKKVADEERSPVLNANALHHRSDAWSSLVALVAILGTWWWPHLPLDQLGGLLVSFVIVQQGWSILITSFKQLTDAGVSSSTREKLVRALDPLLPSSEASKAIGTPSQRALLAVKDLRAMRAGALMFVDLTAKVPGTMSVADTSALVATIERTLKQERKEIAEVRIRFEPVDIVATPRKI</sequence>
<keyword evidence="2" id="KW-1185">Reference proteome</keyword>
<name>A0ACB8UGG4_9APHY</name>
<gene>
    <name evidence="1" type="ORF">BDY19DRAFT_882278</name>
</gene>